<dbReference type="Proteomes" id="UP000825015">
    <property type="component" value="Chromosome"/>
</dbReference>
<gene>
    <name evidence="1" type="ORF">MarbSA_05610</name>
</gene>
<evidence type="ECO:0000313" key="1">
    <source>
        <dbReference type="EMBL" id="BBL61521.1"/>
    </source>
</evidence>
<proteinExistence type="predicted"/>
<keyword evidence="2" id="KW-1185">Reference proteome</keyword>
<organism evidence="1 2">
    <name type="scientific">Methanobrevibacter arboriphilus</name>
    <dbReference type="NCBI Taxonomy" id="39441"/>
    <lineage>
        <taxon>Archaea</taxon>
        <taxon>Methanobacteriati</taxon>
        <taxon>Methanobacteriota</taxon>
        <taxon>Methanomada group</taxon>
        <taxon>Methanobacteria</taxon>
        <taxon>Methanobacteriales</taxon>
        <taxon>Methanobacteriaceae</taxon>
        <taxon>Methanobrevibacter</taxon>
    </lineage>
</organism>
<reference evidence="1" key="1">
    <citation type="submission" date="2019-06" db="EMBL/GenBank/DDBJ databases">
        <title>Complete genome sequence of Methanobrevibacter arboriphilus strain SA.</title>
        <authorList>
            <person name="Asakawa S."/>
        </authorList>
    </citation>
    <scope>NUCLEOTIDE SEQUENCE</scope>
    <source>
        <strain evidence="1">SA</strain>
    </source>
</reference>
<protein>
    <submittedName>
        <fullName evidence="1">Uncharacterized protein</fullName>
    </submittedName>
</protein>
<evidence type="ECO:0000313" key="2">
    <source>
        <dbReference type="Proteomes" id="UP000825015"/>
    </source>
</evidence>
<dbReference type="EMBL" id="AP019779">
    <property type="protein sequence ID" value="BBL61521.1"/>
    <property type="molecule type" value="Genomic_DNA"/>
</dbReference>
<sequence length="121" mass="13798">MKHNKESLEPLIIQIPYRRRVWITGFLKTTISSGLIATGIVSIFAGIIDHPLLEKFNEIGILVGVIAIGLAIILITFIDQYDEQKKKEELKIIDNKIEDKAEEVAKRLVDKELEKILEECK</sequence>
<name>A0ACA8R1W8_METAZ</name>
<accession>A0ACA8R1W8</accession>